<feature type="non-terminal residue" evidence="5">
    <location>
        <position position="453"/>
    </location>
</feature>
<dbReference type="GO" id="GO:0006360">
    <property type="term" value="P:transcription by RNA polymerase I"/>
    <property type="evidence" value="ECO:0007669"/>
    <property type="project" value="TreeGrafter"/>
</dbReference>
<dbReference type="EMBL" id="BDDD01006035">
    <property type="protein sequence ID" value="GAV90199.1"/>
    <property type="molecule type" value="Genomic_DNA"/>
</dbReference>
<dbReference type="PANTHER" id="PTHR22691">
    <property type="entry name" value="YEAST SPT2-RELATED"/>
    <property type="match status" value="1"/>
</dbReference>
<evidence type="ECO:0000256" key="3">
    <source>
        <dbReference type="SAM" id="Coils"/>
    </source>
</evidence>
<evidence type="ECO:0000313" key="6">
    <source>
        <dbReference type="EMBL" id="GAV90199.1"/>
    </source>
</evidence>
<feature type="compositionally biased region" description="Acidic residues" evidence="4">
    <location>
        <begin position="1"/>
        <end position="31"/>
    </location>
</feature>
<accession>A0A1Q3CBM0</accession>
<dbReference type="PANTHER" id="PTHR22691:SF8">
    <property type="entry name" value="PROTEIN SPT2 HOMOLOG"/>
    <property type="match status" value="1"/>
</dbReference>
<name>A0A1Q3CBM0_CEPFO</name>
<dbReference type="STRING" id="3775.A0A1Q3CBM0"/>
<evidence type="ECO:0000256" key="4">
    <source>
        <dbReference type="SAM" id="MobiDB-lite"/>
    </source>
</evidence>
<feature type="compositionally biased region" description="Low complexity" evidence="4">
    <location>
        <begin position="111"/>
        <end position="131"/>
    </location>
</feature>
<protein>
    <submittedName>
        <fullName evidence="5">SPT2 domain-containing protein</fullName>
    </submittedName>
</protein>
<comment type="caution">
    <text evidence="5">The sequence shown here is derived from an EMBL/GenBank/DDBJ whole genome shotgun (WGS) entry which is preliminary data.</text>
</comment>
<reference evidence="7" key="1">
    <citation type="submission" date="2016-04" db="EMBL/GenBank/DDBJ databases">
        <title>Cephalotus genome sequencing.</title>
        <authorList>
            <person name="Fukushima K."/>
            <person name="Hasebe M."/>
            <person name="Fang X."/>
        </authorList>
    </citation>
    <scope>NUCLEOTIDE SEQUENCE [LARGE SCALE GENOMIC DNA]</scope>
    <source>
        <strain evidence="7">cv. St1</strain>
    </source>
</reference>
<organism evidence="5 7">
    <name type="scientific">Cephalotus follicularis</name>
    <name type="common">Albany pitcher plant</name>
    <dbReference type="NCBI Taxonomy" id="3775"/>
    <lineage>
        <taxon>Eukaryota</taxon>
        <taxon>Viridiplantae</taxon>
        <taxon>Streptophyta</taxon>
        <taxon>Embryophyta</taxon>
        <taxon>Tracheophyta</taxon>
        <taxon>Spermatophyta</taxon>
        <taxon>Magnoliopsida</taxon>
        <taxon>eudicotyledons</taxon>
        <taxon>Gunneridae</taxon>
        <taxon>Pentapetalae</taxon>
        <taxon>rosids</taxon>
        <taxon>fabids</taxon>
        <taxon>Oxalidales</taxon>
        <taxon>Cephalotaceae</taxon>
        <taxon>Cephalotus</taxon>
    </lineage>
</organism>
<evidence type="ECO:0000313" key="7">
    <source>
        <dbReference type="Proteomes" id="UP000187406"/>
    </source>
</evidence>
<dbReference type="Proteomes" id="UP000187406">
    <property type="component" value="Unassembled WGS sequence"/>
</dbReference>
<feature type="region of interest" description="Disordered" evidence="4">
    <location>
        <begin position="54"/>
        <end position="86"/>
    </location>
</feature>
<dbReference type="GO" id="GO:0005730">
    <property type="term" value="C:nucleolus"/>
    <property type="evidence" value="ECO:0007669"/>
    <property type="project" value="TreeGrafter"/>
</dbReference>
<feature type="compositionally biased region" description="Basic and acidic residues" evidence="4">
    <location>
        <begin position="32"/>
        <end position="42"/>
    </location>
</feature>
<evidence type="ECO:0000256" key="1">
    <source>
        <dbReference type="ARBA" id="ARBA00006461"/>
    </source>
</evidence>
<dbReference type="GO" id="GO:0042393">
    <property type="term" value="F:histone binding"/>
    <property type="evidence" value="ECO:0007669"/>
    <property type="project" value="TreeGrafter"/>
</dbReference>
<dbReference type="FunCoup" id="A0A1Q3CBM0">
    <property type="interactions" value="1156"/>
</dbReference>
<feature type="compositionally biased region" description="Polar residues" evidence="4">
    <location>
        <begin position="232"/>
        <end position="253"/>
    </location>
</feature>
<dbReference type="Pfam" id="PF08243">
    <property type="entry name" value="SPT2"/>
    <property type="match status" value="1"/>
</dbReference>
<dbReference type="AlphaFoldDB" id="A0A1Q3CBM0"/>
<feature type="coiled-coil region" evidence="3">
    <location>
        <begin position="418"/>
        <end position="445"/>
    </location>
</feature>
<dbReference type="InterPro" id="IPR013256">
    <property type="entry name" value="Chromatin_SPT2"/>
</dbReference>
<feature type="region of interest" description="Disordered" evidence="4">
    <location>
        <begin position="1"/>
        <end position="42"/>
    </location>
</feature>
<evidence type="ECO:0000256" key="2">
    <source>
        <dbReference type="ARBA" id="ARBA00023054"/>
    </source>
</evidence>
<feature type="compositionally biased region" description="Low complexity" evidence="4">
    <location>
        <begin position="284"/>
        <end position="302"/>
    </location>
</feature>
<keyword evidence="2 3" id="KW-0175">Coiled coil</keyword>
<dbReference type="GO" id="GO:0003677">
    <property type="term" value="F:DNA binding"/>
    <property type="evidence" value="ECO:0007669"/>
    <property type="project" value="TreeGrafter"/>
</dbReference>
<dbReference type="SMART" id="SM00784">
    <property type="entry name" value="SPT2"/>
    <property type="match status" value="1"/>
</dbReference>
<reference evidence="5" key="2">
    <citation type="journal article" date="2017" name="Nat. Ecol. Evol.">
        <title>Genome of the pitcher plant Cephalotus reveals genetic changes associated with carnivory.</title>
        <authorList>
            <person name="Fukushima K."/>
            <person name="Fang X."/>
            <person name="Alvarez-Ponce D."/>
            <person name="Cai H."/>
            <person name="Carretero-Paulet L."/>
            <person name="Chen C."/>
            <person name="Chang T."/>
            <person name="Farr K.M."/>
            <person name="Fujita T."/>
            <person name="Hiwatashi Y."/>
            <person name="Hoshi Y."/>
            <person name="Imai T."/>
            <person name="Kasahara M."/>
            <person name="Librado P."/>
            <person name="Mao L."/>
            <person name="Mori H."/>
            <person name="Nishiyama T."/>
            <person name="Nozawa M."/>
            <person name="Palfalvi G."/>
            <person name="Pollard S.T."/>
            <person name="Rozas J."/>
            <person name="Sanchez-Gracia A."/>
            <person name="Sankoff D."/>
            <person name="Shibata T.F."/>
            <person name="Shigenobu S."/>
            <person name="Sumikawa N."/>
            <person name="Uzawa T."/>
            <person name="Xie M."/>
            <person name="Zheng C."/>
            <person name="Pollock D.D."/>
            <person name="Albert V.A."/>
            <person name="Li S."/>
            <person name="Hasebe M."/>
        </authorList>
    </citation>
    <scope>NUCLEOTIDE SEQUENCE</scope>
    <source>
        <strain evidence="5">St1</strain>
    </source>
</reference>
<evidence type="ECO:0000313" key="5">
    <source>
        <dbReference type="EMBL" id="GAV77637.1"/>
    </source>
</evidence>
<feature type="region of interest" description="Disordered" evidence="4">
    <location>
        <begin position="111"/>
        <end position="379"/>
    </location>
</feature>
<gene>
    <name evidence="5" type="ORF">CFOL_v3_21108</name>
    <name evidence="6" type="ORF">CFOL_v3_33608</name>
</gene>
<sequence>EYEDYDDYEEVEEQEEGYEDENGEAEEYEEVEERKPTQEELDYLELRQKIKESIRKKMKKESGSNYSNSQNKNRKLPNDNYGSFFGPSQPVIAQRVIQESKSLLETQHLASKISSSLSLNRKSSTSTTTGSKPGVCDQPPKVNEVMQKQLQKRRETRDYSFLLSDDAELPAPAKDPPPRNVYTPNSDARSVQVPLKSKQPLGIGSRNVRGGYEERKSVSLNGHMHSKAGSYKFTSSGKPNSMSLDSRKQLGSNNGVGPGRPSGPKALPSRVPLATMEKKAPVQPVKRAPAPAEKKASAPVAKNILPSSRKAQSSNMYLSPPQQHSEQKKLLPEPNRGKVILKQPLASSKSQINKPLKPISSHADHRLKKKPSRPLSDDEDLKALSLVRRMFNTQRFANRDDDDSDMEANFDEIMKEERRSAKLAKEEDEEQLRLIEEEERRERMRKLAKKRKL</sequence>
<feature type="non-terminal residue" evidence="5">
    <location>
        <position position="1"/>
    </location>
</feature>
<dbReference type="GO" id="GO:0006334">
    <property type="term" value="P:nucleosome assembly"/>
    <property type="evidence" value="ECO:0007669"/>
    <property type="project" value="TreeGrafter"/>
</dbReference>
<dbReference type="EMBL" id="BDDD01001653">
    <property type="protein sequence ID" value="GAV77637.1"/>
    <property type="molecule type" value="Genomic_DNA"/>
</dbReference>
<proteinExistence type="inferred from homology"/>
<keyword evidence="7" id="KW-1185">Reference proteome</keyword>
<comment type="similarity">
    <text evidence="1">Belongs to the SPT2 family.</text>
</comment>
<dbReference type="OrthoDB" id="6259853at2759"/>
<feature type="compositionally biased region" description="Polar residues" evidence="4">
    <location>
        <begin position="305"/>
        <end position="324"/>
    </location>
</feature>